<keyword evidence="1" id="KW-1133">Transmembrane helix</keyword>
<organism evidence="2 3">
    <name type="scientific">Favolaschia claudopus</name>
    <dbReference type="NCBI Taxonomy" id="2862362"/>
    <lineage>
        <taxon>Eukaryota</taxon>
        <taxon>Fungi</taxon>
        <taxon>Dikarya</taxon>
        <taxon>Basidiomycota</taxon>
        <taxon>Agaricomycotina</taxon>
        <taxon>Agaricomycetes</taxon>
        <taxon>Agaricomycetidae</taxon>
        <taxon>Agaricales</taxon>
        <taxon>Marasmiineae</taxon>
        <taxon>Mycenaceae</taxon>
        <taxon>Favolaschia</taxon>
    </lineage>
</organism>
<evidence type="ECO:0000313" key="3">
    <source>
        <dbReference type="Proteomes" id="UP001362999"/>
    </source>
</evidence>
<dbReference type="AlphaFoldDB" id="A0AAW0CIK8"/>
<keyword evidence="1" id="KW-0812">Transmembrane</keyword>
<dbReference type="EMBL" id="JAWWNJ010000017">
    <property type="protein sequence ID" value="KAK7038596.1"/>
    <property type="molecule type" value="Genomic_DNA"/>
</dbReference>
<proteinExistence type="predicted"/>
<feature type="transmembrane region" description="Helical" evidence="1">
    <location>
        <begin position="44"/>
        <end position="62"/>
    </location>
</feature>
<evidence type="ECO:0000256" key="1">
    <source>
        <dbReference type="SAM" id="Phobius"/>
    </source>
</evidence>
<protein>
    <submittedName>
        <fullName evidence="2">Uncharacterized protein</fullName>
    </submittedName>
</protein>
<name>A0AAW0CIK8_9AGAR</name>
<evidence type="ECO:0000313" key="2">
    <source>
        <dbReference type="EMBL" id="KAK7038596.1"/>
    </source>
</evidence>
<accession>A0AAW0CIK8</accession>
<dbReference type="Proteomes" id="UP001362999">
    <property type="component" value="Unassembled WGS sequence"/>
</dbReference>
<keyword evidence="1" id="KW-0472">Membrane</keyword>
<keyword evidence="3" id="KW-1185">Reference proteome</keyword>
<sequence>MCTRTLFPIPSHPIHRRSVVSSPFRDSHTYHQNLIRFYESTVCIMYSVIVSLLLFLFLLVLLRRYLVSLYYFTSLFLSPRLCARIAIVFRICLLYIP</sequence>
<comment type="caution">
    <text evidence="2">The sequence shown here is derived from an EMBL/GenBank/DDBJ whole genome shotgun (WGS) entry which is preliminary data.</text>
</comment>
<feature type="transmembrane region" description="Helical" evidence="1">
    <location>
        <begin position="69"/>
        <end position="96"/>
    </location>
</feature>
<gene>
    <name evidence="2" type="ORF">R3P38DRAFT_2906658</name>
</gene>
<reference evidence="2 3" key="1">
    <citation type="journal article" date="2024" name="J Genomics">
        <title>Draft genome sequencing and assembly of Favolaschia claudopus CIRM-BRFM 2984 isolated from oak limbs.</title>
        <authorList>
            <person name="Navarro D."/>
            <person name="Drula E."/>
            <person name="Chaduli D."/>
            <person name="Cazenave R."/>
            <person name="Ahrendt S."/>
            <person name="Wang J."/>
            <person name="Lipzen A."/>
            <person name="Daum C."/>
            <person name="Barry K."/>
            <person name="Grigoriev I.V."/>
            <person name="Favel A."/>
            <person name="Rosso M.N."/>
            <person name="Martin F."/>
        </authorList>
    </citation>
    <scope>NUCLEOTIDE SEQUENCE [LARGE SCALE GENOMIC DNA]</scope>
    <source>
        <strain evidence="2 3">CIRM-BRFM 2984</strain>
    </source>
</reference>